<proteinExistence type="predicted"/>
<dbReference type="Proteomes" id="UP000314294">
    <property type="component" value="Unassembled WGS sequence"/>
</dbReference>
<comment type="caution">
    <text evidence="2">The sequence shown here is derived from an EMBL/GenBank/DDBJ whole genome shotgun (WGS) entry which is preliminary data.</text>
</comment>
<sequence length="79" mass="8746">MKNTSPDDDRYLQTTGKEHRGPGHATNDCKLSVTYYRRGLQTPRDAVQSHTELTHTPYKGLRCSQAPGEQIATEAGAVM</sequence>
<organism evidence="2 3">
    <name type="scientific">Liparis tanakae</name>
    <name type="common">Tanaka's snailfish</name>
    <dbReference type="NCBI Taxonomy" id="230148"/>
    <lineage>
        <taxon>Eukaryota</taxon>
        <taxon>Metazoa</taxon>
        <taxon>Chordata</taxon>
        <taxon>Craniata</taxon>
        <taxon>Vertebrata</taxon>
        <taxon>Euteleostomi</taxon>
        <taxon>Actinopterygii</taxon>
        <taxon>Neopterygii</taxon>
        <taxon>Teleostei</taxon>
        <taxon>Neoteleostei</taxon>
        <taxon>Acanthomorphata</taxon>
        <taxon>Eupercaria</taxon>
        <taxon>Perciformes</taxon>
        <taxon>Cottioidei</taxon>
        <taxon>Cottales</taxon>
        <taxon>Liparidae</taxon>
        <taxon>Liparis</taxon>
    </lineage>
</organism>
<accession>A0A4Z2IYB9</accession>
<dbReference type="EMBL" id="SRLO01000036">
    <property type="protein sequence ID" value="TNN82975.1"/>
    <property type="molecule type" value="Genomic_DNA"/>
</dbReference>
<evidence type="ECO:0000313" key="3">
    <source>
        <dbReference type="Proteomes" id="UP000314294"/>
    </source>
</evidence>
<evidence type="ECO:0000256" key="1">
    <source>
        <dbReference type="SAM" id="MobiDB-lite"/>
    </source>
</evidence>
<keyword evidence="3" id="KW-1185">Reference proteome</keyword>
<feature type="region of interest" description="Disordered" evidence="1">
    <location>
        <begin position="1"/>
        <end position="27"/>
    </location>
</feature>
<dbReference type="AlphaFoldDB" id="A0A4Z2IYB9"/>
<name>A0A4Z2IYB9_9TELE</name>
<evidence type="ECO:0000313" key="2">
    <source>
        <dbReference type="EMBL" id="TNN82975.1"/>
    </source>
</evidence>
<gene>
    <name evidence="2" type="ORF">EYF80_006932</name>
</gene>
<feature type="compositionally biased region" description="Basic and acidic residues" evidence="1">
    <location>
        <begin position="1"/>
        <end position="21"/>
    </location>
</feature>
<protein>
    <submittedName>
        <fullName evidence="2">Uncharacterized protein</fullName>
    </submittedName>
</protein>
<reference evidence="2 3" key="1">
    <citation type="submission" date="2019-03" db="EMBL/GenBank/DDBJ databases">
        <title>First draft genome of Liparis tanakae, snailfish: a comprehensive survey of snailfish specific genes.</title>
        <authorList>
            <person name="Kim W."/>
            <person name="Song I."/>
            <person name="Jeong J.-H."/>
            <person name="Kim D."/>
            <person name="Kim S."/>
            <person name="Ryu S."/>
            <person name="Song J.Y."/>
            <person name="Lee S.K."/>
        </authorList>
    </citation>
    <scope>NUCLEOTIDE SEQUENCE [LARGE SCALE GENOMIC DNA]</scope>
    <source>
        <tissue evidence="2">Muscle</tissue>
    </source>
</reference>